<name>A0AAV4XTY6_CAEEX</name>
<proteinExistence type="predicted"/>
<dbReference type="Proteomes" id="UP001054945">
    <property type="component" value="Unassembled WGS sequence"/>
</dbReference>
<reference evidence="2 3" key="1">
    <citation type="submission" date="2021-06" db="EMBL/GenBank/DDBJ databases">
        <title>Caerostris extrusa draft genome.</title>
        <authorList>
            <person name="Kono N."/>
            <person name="Arakawa K."/>
        </authorList>
    </citation>
    <scope>NUCLEOTIDE SEQUENCE [LARGE SCALE GENOMIC DNA]</scope>
</reference>
<sequence>MKTRLTFREDTQDFKFPVILPSDHPVVTSLIISKHKELLHCGRVTEIFPGKDGVTRLVKVKTASGEKLRPVQRLYSLEINAVSSEPLRHRALKGARRLSQFTKKKSKK</sequence>
<evidence type="ECO:0000313" key="3">
    <source>
        <dbReference type="Proteomes" id="UP001054945"/>
    </source>
</evidence>
<evidence type="ECO:0000313" key="2">
    <source>
        <dbReference type="EMBL" id="GIY97324.1"/>
    </source>
</evidence>
<comment type="caution">
    <text evidence="2">The sequence shown here is derived from an EMBL/GenBank/DDBJ whole genome shotgun (WGS) entry which is preliminary data.</text>
</comment>
<keyword evidence="3" id="KW-1185">Reference proteome</keyword>
<dbReference type="EMBL" id="BPLR01018150">
    <property type="protein sequence ID" value="GIY97324.1"/>
    <property type="molecule type" value="Genomic_DNA"/>
</dbReference>
<organism evidence="2 3">
    <name type="scientific">Caerostris extrusa</name>
    <name type="common">Bark spider</name>
    <name type="synonym">Caerostris bankana</name>
    <dbReference type="NCBI Taxonomy" id="172846"/>
    <lineage>
        <taxon>Eukaryota</taxon>
        <taxon>Metazoa</taxon>
        <taxon>Ecdysozoa</taxon>
        <taxon>Arthropoda</taxon>
        <taxon>Chelicerata</taxon>
        <taxon>Arachnida</taxon>
        <taxon>Araneae</taxon>
        <taxon>Araneomorphae</taxon>
        <taxon>Entelegynae</taxon>
        <taxon>Araneoidea</taxon>
        <taxon>Araneidae</taxon>
        <taxon>Caerostris</taxon>
    </lineage>
</organism>
<dbReference type="Pfam" id="PF18701">
    <property type="entry name" value="DUF5641"/>
    <property type="match status" value="1"/>
</dbReference>
<accession>A0AAV4XTY6</accession>
<dbReference type="AlphaFoldDB" id="A0AAV4XTY6"/>
<dbReference type="InterPro" id="IPR040676">
    <property type="entry name" value="DUF5641"/>
</dbReference>
<gene>
    <name evidence="2" type="ORF">CEXT_534951</name>
</gene>
<feature type="domain" description="DUF5641" evidence="1">
    <location>
        <begin position="40"/>
        <end position="76"/>
    </location>
</feature>
<evidence type="ECO:0000259" key="1">
    <source>
        <dbReference type="Pfam" id="PF18701"/>
    </source>
</evidence>
<protein>
    <recommendedName>
        <fullName evidence="1">DUF5641 domain-containing protein</fullName>
    </recommendedName>
</protein>